<accession>A0A319BV46</accession>
<evidence type="ECO:0000313" key="1">
    <source>
        <dbReference type="EMBL" id="PYH66998.1"/>
    </source>
</evidence>
<keyword evidence="2" id="KW-1185">Reference proteome</keyword>
<name>A0A319BV46_ASPVC</name>
<sequence length="118" mass="12940">MMRTSLKQPCPTSSLPRGCLTLIVVLLIFRSRTVRWSRMEALSVEFWSIGGKTVTDFSLALYSNDVILFSTQTTLLGCSFIVQSTMNLLIVARHDLVPNSGTTGVVLIVYPSSSLLGL</sequence>
<protein>
    <submittedName>
        <fullName evidence="1">Uncharacterized protein</fullName>
    </submittedName>
</protein>
<organism evidence="1 2">
    <name type="scientific">Aspergillus vadensis (strain CBS 113365 / IMI 142717 / IBT 24658)</name>
    <dbReference type="NCBI Taxonomy" id="1448311"/>
    <lineage>
        <taxon>Eukaryota</taxon>
        <taxon>Fungi</taxon>
        <taxon>Dikarya</taxon>
        <taxon>Ascomycota</taxon>
        <taxon>Pezizomycotina</taxon>
        <taxon>Eurotiomycetes</taxon>
        <taxon>Eurotiomycetidae</taxon>
        <taxon>Eurotiales</taxon>
        <taxon>Aspergillaceae</taxon>
        <taxon>Aspergillus</taxon>
        <taxon>Aspergillus subgen. Circumdati</taxon>
    </lineage>
</organism>
<proteinExistence type="predicted"/>
<dbReference type="Proteomes" id="UP000248405">
    <property type="component" value="Unassembled WGS sequence"/>
</dbReference>
<dbReference type="GeneID" id="37217840"/>
<evidence type="ECO:0000313" key="2">
    <source>
        <dbReference type="Proteomes" id="UP000248405"/>
    </source>
</evidence>
<dbReference type="EMBL" id="KZ821632">
    <property type="protein sequence ID" value="PYH66998.1"/>
    <property type="molecule type" value="Genomic_DNA"/>
</dbReference>
<gene>
    <name evidence="1" type="ORF">BO88DRAFT_90554</name>
</gene>
<reference evidence="1" key="1">
    <citation type="submission" date="2016-12" db="EMBL/GenBank/DDBJ databases">
        <title>The genomes of Aspergillus section Nigri reveals drivers in fungal speciation.</title>
        <authorList>
            <consortium name="DOE Joint Genome Institute"/>
            <person name="Vesth T.C."/>
            <person name="Nybo J."/>
            <person name="Theobald S."/>
            <person name="Brandl J."/>
            <person name="Frisvad J.C."/>
            <person name="Nielsen K.F."/>
            <person name="Lyhne E.K."/>
            <person name="Kogle M.E."/>
            <person name="Kuo A."/>
            <person name="Riley R."/>
            <person name="Clum A."/>
            <person name="Nolan M."/>
            <person name="Lipzen A."/>
            <person name="Salamov A."/>
            <person name="Henrissat B."/>
            <person name="Wiebenga A."/>
            <person name="De Vries R.P."/>
            <person name="Grigoriev I.V."/>
            <person name="Mortensen U.H."/>
            <person name="Andersen M.R."/>
            <person name="Baker S.E."/>
        </authorList>
    </citation>
    <scope>NUCLEOTIDE SEQUENCE [LARGE SCALE GENOMIC DNA]</scope>
    <source>
        <strain evidence="1">CBS 113365</strain>
    </source>
</reference>
<dbReference type="RefSeq" id="XP_025560792.1">
    <property type="nucleotide sequence ID" value="XM_025713248.1"/>
</dbReference>
<dbReference type="AlphaFoldDB" id="A0A319BV46"/>